<dbReference type="SUPFAM" id="SSF52540">
    <property type="entry name" value="P-loop containing nucleoside triphosphate hydrolases"/>
    <property type="match status" value="1"/>
</dbReference>
<feature type="domain" description="DUF4143" evidence="2">
    <location>
        <begin position="201"/>
        <end position="355"/>
    </location>
</feature>
<organism evidence="3">
    <name type="scientific">marine sediment metagenome</name>
    <dbReference type="NCBI Taxonomy" id="412755"/>
    <lineage>
        <taxon>unclassified sequences</taxon>
        <taxon>metagenomes</taxon>
        <taxon>ecological metagenomes</taxon>
    </lineage>
</organism>
<dbReference type="PANTHER" id="PTHR43566">
    <property type="entry name" value="CONSERVED PROTEIN"/>
    <property type="match status" value="1"/>
</dbReference>
<feature type="domain" description="AAA" evidence="1">
    <location>
        <begin position="43"/>
        <end position="162"/>
    </location>
</feature>
<proteinExistence type="predicted"/>
<gene>
    <name evidence="3" type="ORF">S01H4_00260</name>
</gene>
<evidence type="ECO:0008006" key="4">
    <source>
        <dbReference type="Google" id="ProtNLM"/>
    </source>
</evidence>
<name>X1APY2_9ZZZZ</name>
<reference evidence="3" key="1">
    <citation type="journal article" date="2014" name="Front. Microbiol.">
        <title>High frequency of phylogenetically diverse reductive dehalogenase-homologous genes in deep subseafloor sedimentary metagenomes.</title>
        <authorList>
            <person name="Kawai M."/>
            <person name="Futagami T."/>
            <person name="Toyoda A."/>
            <person name="Takaki Y."/>
            <person name="Nishi S."/>
            <person name="Hori S."/>
            <person name="Arai W."/>
            <person name="Tsubouchi T."/>
            <person name="Morono Y."/>
            <person name="Uchiyama I."/>
            <person name="Ito T."/>
            <person name="Fujiyama A."/>
            <person name="Inagaki F."/>
            <person name="Takami H."/>
        </authorList>
    </citation>
    <scope>NUCLEOTIDE SEQUENCE</scope>
    <source>
        <strain evidence="3">Expedition CK06-06</strain>
    </source>
</reference>
<protein>
    <recommendedName>
        <fullName evidence="4">AAA+ ATPase domain-containing protein</fullName>
    </recommendedName>
</protein>
<dbReference type="InterPro" id="IPR027417">
    <property type="entry name" value="P-loop_NTPase"/>
</dbReference>
<dbReference type="Pfam" id="PF13635">
    <property type="entry name" value="DUF4143"/>
    <property type="match status" value="1"/>
</dbReference>
<comment type="caution">
    <text evidence="3">The sequence shown here is derived from an EMBL/GenBank/DDBJ whole genome shotgun (WGS) entry which is preliminary data.</text>
</comment>
<dbReference type="InterPro" id="IPR041682">
    <property type="entry name" value="AAA_14"/>
</dbReference>
<evidence type="ECO:0000259" key="1">
    <source>
        <dbReference type="Pfam" id="PF13173"/>
    </source>
</evidence>
<evidence type="ECO:0000313" key="3">
    <source>
        <dbReference type="EMBL" id="GAG61921.1"/>
    </source>
</evidence>
<dbReference type="Pfam" id="PF13173">
    <property type="entry name" value="AAA_14"/>
    <property type="match status" value="1"/>
</dbReference>
<dbReference type="EMBL" id="BART01000030">
    <property type="protein sequence ID" value="GAG61921.1"/>
    <property type="molecule type" value="Genomic_DNA"/>
</dbReference>
<accession>X1APY2</accession>
<dbReference type="InterPro" id="IPR025420">
    <property type="entry name" value="DUF4143"/>
</dbReference>
<dbReference type="AlphaFoldDB" id="X1APY2"/>
<dbReference type="Gene3D" id="3.40.50.300">
    <property type="entry name" value="P-loop containing nucleotide triphosphate hydrolases"/>
    <property type="match status" value="1"/>
</dbReference>
<sequence>MTGLEKYDILVLQIPKMEQNWNYKHQKVRKMEIIKRYFKSSKNSYFLFGPRGTGKTTWLKMNCRDELIIDLLDPGIYRRYKARPERIKEIIEGNPDKKIVIIDEVQKVPELLDVVHLIMEEKPKLKFILTGSSARKIKQRGVDLLAGRALVRSLHPFMASELKDKFNLKKALHIGLVPLVVSARNPEDTLNAYITLYMKEEIQMEGLVRNIGNFARFLEAISFSHGTLLNISNVARECEVKRKTVQGYTEVLYDLLMAYSLPVFTKRAKRAVVQHPKFYFFDAGVFRTIRPSGPLDRTGEIDGPTLEGLVAQHIRAWIDYSHSSYKFYYWRTKAGTEVDFIIYGKEGFWAIEVKNTKNIRRNELRSLKTFRQDYPECNPIFVYRGDEKLLIDNILCIPCGTFLKSIKPDKPLS</sequence>
<evidence type="ECO:0000259" key="2">
    <source>
        <dbReference type="Pfam" id="PF13635"/>
    </source>
</evidence>
<dbReference type="PANTHER" id="PTHR43566:SF2">
    <property type="entry name" value="DUF4143 DOMAIN-CONTAINING PROTEIN"/>
    <property type="match status" value="1"/>
</dbReference>